<dbReference type="GO" id="GO:0005829">
    <property type="term" value="C:cytosol"/>
    <property type="evidence" value="ECO:0007669"/>
    <property type="project" value="TreeGrafter"/>
</dbReference>
<dbReference type="STRING" id="1555112.LIP_0514"/>
<dbReference type="Proteomes" id="UP000065807">
    <property type="component" value="Chromosome"/>
</dbReference>
<dbReference type="GO" id="GO:0017168">
    <property type="term" value="F:5-oxoprolinase (ATP-hydrolyzing) activity"/>
    <property type="evidence" value="ECO:0007669"/>
    <property type="project" value="TreeGrafter"/>
</dbReference>
<dbReference type="PATRIC" id="fig|1555112.3.peg.536"/>
<dbReference type="GO" id="GO:0006749">
    <property type="term" value="P:glutathione metabolic process"/>
    <property type="evidence" value="ECO:0007669"/>
    <property type="project" value="TreeGrafter"/>
</dbReference>
<evidence type="ECO:0000313" key="2">
    <source>
        <dbReference type="EMBL" id="BAS26371.1"/>
    </source>
</evidence>
<organism evidence="2 3">
    <name type="scientific">Limnochorda pilosa</name>
    <dbReference type="NCBI Taxonomy" id="1555112"/>
    <lineage>
        <taxon>Bacteria</taxon>
        <taxon>Bacillati</taxon>
        <taxon>Bacillota</taxon>
        <taxon>Limnochordia</taxon>
        <taxon>Limnochordales</taxon>
        <taxon>Limnochordaceae</taxon>
        <taxon>Limnochorda</taxon>
    </lineage>
</organism>
<dbReference type="KEGG" id="lpil:LIP_0514"/>
<dbReference type="PANTHER" id="PTHR11365:SF23">
    <property type="entry name" value="HYPOTHETICAL 5-OXOPROLINASE (EUROFUNG)-RELATED"/>
    <property type="match status" value="1"/>
</dbReference>
<keyword evidence="3" id="KW-1185">Reference proteome</keyword>
<accession>A0A0K2SGX9</accession>
<evidence type="ECO:0000313" key="3">
    <source>
        <dbReference type="Proteomes" id="UP000065807"/>
    </source>
</evidence>
<gene>
    <name evidence="2" type="ORF">LIP_0514</name>
</gene>
<evidence type="ECO:0000259" key="1">
    <source>
        <dbReference type="Pfam" id="PF02538"/>
    </source>
</evidence>
<protein>
    <submittedName>
        <fullName evidence="2">N-methylhydantoinase</fullName>
    </submittedName>
</protein>
<dbReference type="AlphaFoldDB" id="A0A0K2SGX9"/>
<feature type="domain" description="Hydantoinase B/oxoprolinase" evidence="1">
    <location>
        <begin position="4"/>
        <end position="519"/>
    </location>
</feature>
<name>A0A0K2SGX9_LIMPI</name>
<dbReference type="EMBL" id="AP014924">
    <property type="protein sequence ID" value="BAS26371.1"/>
    <property type="molecule type" value="Genomic_DNA"/>
</dbReference>
<dbReference type="RefSeq" id="WP_068133865.1">
    <property type="nucleotide sequence ID" value="NZ_AP014924.1"/>
</dbReference>
<dbReference type="OrthoDB" id="102473at2"/>
<reference evidence="3" key="1">
    <citation type="submission" date="2015-07" db="EMBL/GenBank/DDBJ databases">
        <title>Complete genome sequence and phylogenetic analysis of Limnochorda pilosa.</title>
        <authorList>
            <person name="Watanabe M."/>
            <person name="Kojima H."/>
            <person name="Fukui M."/>
        </authorList>
    </citation>
    <scope>NUCLEOTIDE SEQUENCE [LARGE SCALE GENOMIC DNA]</scope>
    <source>
        <strain evidence="3">HC45</strain>
    </source>
</reference>
<proteinExistence type="predicted"/>
<dbReference type="InterPro" id="IPR045079">
    <property type="entry name" value="Oxoprolinase-like"/>
</dbReference>
<dbReference type="InterPro" id="IPR003692">
    <property type="entry name" value="Hydantoinase_B"/>
</dbReference>
<sequence>MNTDPITFALIESALKGIVDEMNVTLFRSAYSPVITEGRDIGGAVFNRRGELLAQGSSDLAVFVGMLEYFTRAVTTEFGDTLQPGDVFINNDPFAAGTHFNDVGVLKPVFFGGELAGFVAIVGHWPDVGGAEPGSFASDARDYHKEGLRIPPARLYRGNELNKGLYDVIFANVRIPEEREGDVRAQVGAVNVGERRLKELFDRYGTGIVFEVMDEMIAHSEKLMRAAIRTVPAGSYEWTDTIDNGHRVHLRLTVAEESLSLDFHGSDPQSDTSANSTASATASAVYVTLKSLFPEIPMNHGCFIPIELIMPEGTVVNARPPAAISMMAATVYERVIGVVLGALSQAIPDRIAACPYGLINLTIGGTDPRNGREYVAYLFSEGGFGASSWEDGSSGLVSLYGGGARITPVEVFERRYPMRFLEWTFRQDSEGAGRFRGGFGARKTFTITRGSARVTALGDRESHPPFGVQGGESAAPQGLHLVRSNGDEENLTLKAVGRVVGEGERVIILGSGGGGYGDPLDRDPELVLADVRDELLSVDRARKVYGVVVALEGGQYALDRGATERLRAERREDRP</sequence>
<dbReference type="PANTHER" id="PTHR11365">
    <property type="entry name" value="5-OXOPROLINASE RELATED"/>
    <property type="match status" value="1"/>
</dbReference>
<dbReference type="Pfam" id="PF02538">
    <property type="entry name" value="Hydantoinase_B"/>
    <property type="match status" value="1"/>
</dbReference>
<reference evidence="3" key="2">
    <citation type="journal article" date="2016" name="Int. J. Syst. Evol. Microbiol.">
        <title>Complete genome sequence and cell structure of Limnochorda pilosa, a Gram-negative spore-former within the phylum Firmicutes.</title>
        <authorList>
            <person name="Watanabe M."/>
            <person name="Kojima H."/>
            <person name="Fukui M."/>
        </authorList>
    </citation>
    <scope>NUCLEOTIDE SEQUENCE [LARGE SCALE GENOMIC DNA]</scope>
    <source>
        <strain evidence="3">HC45</strain>
    </source>
</reference>